<dbReference type="Gene3D" id="3.30.70.970">
    <property type="entry name" value="RraB-like"/>
    <property type="match status" value="1"/>
</dbReference>
<evidence type="ECO:0000313" key="3">
    <source>
        <dbReference type="EMBL" id="NOU93231.1"/>
    </source>
</evidence>
<accession>A0A972JZ47</accession>
<evidence type="ECO:0000313" key="4">
    <source>
        <dbReference type="Proteomes" id="UP000641588"/>
    </source>
</evidence>
<sequence>MNTKEQYECYMKEHFTQINTYPFYIYHQVPSWIRFELGLPGLWKENKELYLNHVYKRSKTIFEEMNEPLDDIFLLVIKYGDLTNKNKYKKLKIFDKYLKDKELLKGLHVIKRLWAENEDEERQVTYSYILKCKVSDIRYTSLLKAISHVDFLIKPYVEQSCFFINTTKNYIFHMYDDRGLDVFSTNNQTLKGIYTKFSDWILDYDRKKIDEIFEEGLYGHEESNEEKSLRELKDQDKIRQLDTHIIKFETAHGIKHHFIADEKQKSDELTETIQKMGYDFNSKKLTDGNLVFTATKPCQLYQHQVSVQSGLMSLVAKKHRVLYEGWTL</sequence>
<dbReference type="Proteomes" id="UP000641588">
    <property type="component" value="Unassembled WGS sequence"/>
</dbReference>
<dbReference type="RefSeq" id="WP_171651433.1">
    <property type="nucleotide sequence ID" value="NZ_WHOD01000045.1"/>
</dbReference>
<reference evidence="3" key="1">
    <citation type="submission" date="2019-10" db="EMBL/GenBank/DDBJ databases">
        <title>Description of Paenibacillus glebae sp. nov.</title>
        <authorList>
            <person name="Carlier A."/>
            <person name="Qi S."/>
        </authorList>
    </citation>
    <scope>NUCLEOTIDE SEQUENCE</scope>
    <source>
        <strain evidence="3">LMG 31456</strain>
    </source>
</reference>
<dbReference type="InterPro" id="IPR036701">
    <property type="entry name" value="RraB-like_sf"/>
</dbReference>
<dbReference type="Pfam" id="PF13021">
    <property type="entry name" value="DUF3885"/>
    <property type="match status" value="1"/>
</dbReference>
<dbReference type="Pfam" id="PF06877">
    <property type="entry name" value="RraB"/>
    <property type="match status" value="1"/>
</dbReference>
<evidence type="ECO:0000259" key="2">
    <source>
        <dbReference type="Pfam" id="PF13021"/>
    </source>
</evidence>
<evidence type="ECO:0000259" key="1">
    <source>
        <dbReference type="Pfam" id="PF06877"/>
    </source>
</evidence>
<feature type="domain" description="Regulator of ribonuclease activity B" evidence="1">
    <location>
        <begin position="234"/>
        <end position="326"/>
    </location>
</feature>
<keyword evidence="4" id="KW-1185">Reference proteome</keyword>
<dbReference type="EMBL" id="WHOD01000045">
    <property type="protein sequence ID" value="NOU93231.1"/>
    <property type="molecule type" value="Genomic_DNA"/>
</dbReference>
<organism evidence="3 4">
    <name type="scientific">Paenibacillus foliorum</name>
    <dbReference type="NCBI Taxonomy" id="2654974"/>
    <lineage>
        <taxon>Bacteria</taxon>
        <taxon>Bacillati</taxon>
        <taxon>Bacillota</taxon>
        <taxon>Bacilli</taxon>
        <taxon>Bacillales</taxon>
        <taxon>Paenibacillaceae</taxon>
        <taxon>Paenibacillus</taxon>
    </lineage>
</organism>
<dbReference type="SUPFAM" id="SSF89946">
    <property type="entry name" value="Hypothetical protein VC0424"/>
    <property type="match status" value="1"/>
</dbReference>
<name>A0A972JZ47_9BACL</name>
<dbReference type="InterPro" id="IPR009671">
    <property type="entry name" value="RraB_dom"/>
</dbReference>
<comment type="caution">
    <text evidence="3">The sequence shown here is derived from an EMBL/GenBank/DDBJ whole genome shotgun (WGS) entry which is preliminary data.</text>
</comment>
<feature type="domain" description="DUF3885" evidence="2">
    <location>
        <begin position="10"/>
        <end position="205"/>
    </location>
</feature>
<dbReference type="InterPro" id="IPR024976">
    <property type="entry name" value="DUF3885"/>
</dbReference>
<gene>
    <name evidence="3" type="ORF">GC093_08355</name>
</gene>
<proteinExistence type="predicted"/>
<protein>
    <submittedName>
        <fullName evidence="3">DUF3885 domain-containing protein</fullName>
    </submittedName>
</protein>
<dbReference type="AlphaFoldDB" id="A0A972JZ47"/>